<evidence type="ECO:0000256" key="1">
    <source>
        <dbReference type="ARBA" id="ARBA00008842"/>
    </source>
</evidence>
<sequence>MQDTSNNIVLTKPFSVLAQESDAETAYKAPNLMKRILSLFKNVRPGSDLTHFQLPALFNLPKSTLQIYGEQVYSTSTDLLSKCNKGKSPVDRLTSVVAWYISTKRPTIFGVVPYNPILGETHHVSKGNLNVLLEQVHLCY</sequence>
<comment type="similarity">
    <text evidence="1">Belongs to the OSBP family.</text>
</comment>
<evidence type="ECO:0000313" key="3">
    <source>
        <dbReference type="Proteomes" id="UP000289738"/>
    </source>
</evidence>
<dbReference type="AlphaFoldDB" id="A0A444ZHW4"/>
<dbReference type="SUPFAM" id="SSF144000">
    <property type="entry name" value="Oxysterol-binding protein-like"/>
    <property type="match status" value="1"/>
</dbReference>
<reference evidence="2 3" key="1">
    <citation type="submission" date="2019-01" db="EMBL/GenBank/DDBJ databases">
        <title>Sequencing of cultivated peanut Arachis hypogaea provides insights into genome evolution and oil improvement.</title>
        <authorList>
            <person name="Chen X."/>
        </authorList>
    </citation>
    <scope>NUCLEOTIDE SEQUENCE [LARGE SCALE GENOMIC DNA]</scope>
    <source>
        <strain evidence="3">cv. Fuhuasheng</strain>
        <tissue evidence="2">Leaves</tissue>
    </source>
</reference>
<dbReference type="InterPro" id="IPR000648">
    <property type="entry name" value="Oxysterol-bd"/>
</dbReference>
<organism evidence="2 3">
    <name type="scientific">Arachis hypogaea</name>
    <name type="common">Peanut</name>
    <dbReference type="NCBI Taxonomy" id="3818"/>
    <lineage>
        <taxon>Eukaryota</taxon>
        <taxon>Viridiplantae</taxon>
        <taxon>Streptophyta</taxon>
        <taxon>Embryophyta</taxon>
        <taxon>Tracheophyta</taxon>
        <taxon>Spermatophyta</taxon>
        <taxon>Magnoliopsida</taxon>
        <taxon>eudicotyledons</taxon>
        <taxon>Gunneridae</taxon>
        <taxon>Pentapetalae</taxon>
        <taxon>rosids</taxon>
        <taxon>fabids</taxon>
        <taxon>Fabales</taxon>
        <taxon>Fabaceae</taxon>
        <taxon>Papilionoideae</taxon>
        <taxon>50 kb inversion clade</taxon>
        <taxon>dalbergioids sensu lato</taxon>
        <taxon>Dalbergieae</taxon>
        <taxon>Pterocarpus clade</taxon>
        <taxon>Arachis</taxon>
    </lineage>
</organism>
<dbReference type="GO" id="GO:0032934">
    <property type="term" value="F:sterol binding"/>
    <property type="evidence" value="ECO:0007669"/>
    <property type="project" value="TreeGrafter"/>
</dbReference>
<dbReference type="PANTHER" id="PTHR10972:SF102">
    <property type="entry name" value="OXYSTEROL-BINDING PROTEIN"/>
    <property type="match status" value="1"/>
</dbReference>
<dbReference type="Pfam" id="PF01237">
    <property type="entry name" value="Oxysterol_BP"/>
    <property type="match status" value="1"/>
</dbReference>
<dbReference type="EMBL" id="SDMP01000014">
    <property type="protein sequence ID" value="RYR13762.1"/>
    <property type="molecule type" value="Genomic_DNA"/>
</dbReference>
<gene>
    <name evidence="2" type="ORF">Ahy_B04g070587</name>
</gene>
<proteinExistence type="inferred from homology"/>
<dbReference type="InterPro" id="IPR037239">
    <property type="entry name" value="OSBP_sf"/>
</dbReference>
<dbReference type="PANTHER" id="PTHR10972">
    <property type="entry name" value="OXYSTEROL-BINDING PROTEIN-RELATED"/>
    <property type="match status" value="1"/>
</dbReference>
<protein>
    <submittedName>
        <fullName evidence="2">Uncharacterized protein</fullName>
    </submittedName>
</protein>
<dbReference type="GO" id="GO:0016020">
    <property type="term" value="C:membrane"/>
    <property type="evidence" value="ECO:0007669"/>
    <property type="project" value="TreeGrafter"/>
</dbReference>
<dbReference type="Proteomes" id="UP000289738">
    <property type="component" value="Chromosome B04"/>
</dbReference>
<comment type="caution">
    <text evidence="2">The sequence shown here is derived from an EMBL/GenBank/DDBJ whole genome shotgun (WGS) entry which is preliminary data.</text>
</comment>
<dbReference type="GO" id="GO:0005829">
    <property type="term" value="C:cytosol"/>
    <property type="evidence" value="ECO:0007669"/>
    <property type="project" value="TreeGrafter"/>
</dbReference>
<keyword evidence="3" id="KW-1185">Reference proteome</keyword>
<accession>A0A444ZHW4</accession>
<evidence type="ECO:0000313" key="2">
    <source>
        <dbReference type="EMBL" id="RYR13762.1"/>
    </source>
</evidence>
<name>A0A444ZHW4_ARAHY</name>